<evidence type="ECO:0000313" key="1">
    <source>
        <dbReference type="EMBL" id="KYD19477.1"/>
    </source>
</evidence>
<protein>
    <submittedName>
        <fullName evidence="1">Uncharacterized protein</fullName>
    </submittedName>
</protein>
<gene>
    <name evidence="1" type="ORF">B4135_0124</name>
</gene>
<dbReference type="STRING" id="301148.B4135_0124"/>
<reference evidence="1 2" key="1">
    <citation type="submission" date="2016-01" db="EMBL/GenBank/DDBJ databases">
        <title>Draft Genome Sequences of Seven Thermophilic Sporeformers Isolated from Foods.</title>
        <authorList>
            <person name="Berendsen E.M."/>
            <person name="Wells-Bennik M.H."/>
            <person name="Krawcyk A.O."/>
            <person name="De Jong A."/>
            <person name="Holsappel S."/>
            <person name="Eijlander R.T."/>
            <person name="Kuipers O.P."/>
        </authorList>
    </citation>
    <scope>NUCLEOTIDE SEQUENCE [LARGE SCALE GENOMIC DNA]</scope>
    <source>
        <strain evidence="1 2">B4135</strain>
    </source>
</reference>
<comment type="caution">
    <text evidence="1">The sequence shown here is derived from an EMBL/GenBank/DDBJ whole genome shotgun (WGS) entry which is preliminary data.</text>
</comment>
<dbReference type="EMBL" id="LQYT01000038">
    <property type="protein sequence ID" value="KYD19477.1"/>
    <property type="molecule type" value="Genomic_DNA"/>
</dbReference>
<proteinExistence type="predicted"/>
<sequence>MFDRRKNPQGFLMEKLNFIPQNRGRFPARRKRGCTAARPAL</sequence>
<dbReference type="AlphaFoldDB" id="A0A150M4D9"/>
<dbReference type="Proteomes" id="UP000075683">
    <property type="component" value="Unassembled WGS sequence"/>
</dbReference>
<accession>A0A150M4D9</accession>
<organism evidence="1 2">
    <name type="scientific">Caldibacillus debilis</name>
    <dbReference type="NCBI Taxonomy" id="301148"/>
    <lineage>
        <taxon>Bacteria</taxon>
        <taxon>Bacillati</taxon>
        <taxon>Bacillota</taxon>
        <taxon>Bacilli</taxon>
        <taxon>Bacillales</taxon>
        <taxon>Bacillaceae</taxon>
        <taxon>Caldibacillus</taxon>
    </lineage>
</organism>
<evidence type="ECO:0000313" key="2">
    <source>
        <dbReference type="Proteomes" id="UP000075683"/>
    </source>
</evidence>
<name>A0A150M4D9_9BACI</name>